<evidence type="ECO:0000256" key="2">
    <source>
        <dbReference type="SAM" id="Phobius"/>
    </source>
</evidence>
<dbReference type="OrthoDB" id="2989424at2"/>
<evidence type="ECO:0000256" key="1">
    <source>
        <dbReference type="SAM" id="MobiDB-lite"/>
    </source>
</evidence>
<accession>A0A2S5GEG0</accession>
<dbReference type="InterPro" id="IPR048110">
    <property type="entry name" value="SA1362/YqhP-like"/>
</dbReference>
<dbReference type="NCBIfam" id="NF041554">
    <property type="entry name" value="SA1362_fam"/>
    <property type="match status" value="1"/>
</dbReference>
<feature type="transmembrane region" description="Helical" evidence="2">
    <location>
        <begin position="7"/>
        <end position="24"/>
    </location>
</feature>
<reference evidence="3 4" key="1">
    <citation type="submission" date="2018-02" db="EMBL/GenBank/DDBJ databases">
        <title>Jeotgalibacillus proteolyticum sp. nov. a protease producing bacterium isolated from ocean sediments of Laizhou Bay.</title>
        <authorList>
            <person name="Li Y."/>
        </authorList>
    </citation>
    <scope>NUCLEOTIDE SEQUENCE [LARGE SCALE GENOMIC DNA]</scope>
    <source>
        <strain evidence="3 4">22-7</strain>
    </source>
</reference>
<keyword evidence="4" id="KW-1185">Reference proteome</keyword>
<proteinExistence type="predicted"/>
<dbReference type="AlphaFoldDB" id="A0A2S5GEG0"/>
<feature type="region of interest" description="Disordered" evidence="1">
    <location>
        <begin position="56"/>
        <end position="128"/>
    </location>
</feature>
<evidence type="ECO:0000313" key="3">
    <source>
        <dbReference type="EMBL" id="PPA71386.1"/>
    </source>
</evidence>
<sequence>MNAKMAVFYSVVGFAVFGLIYILVTDPASLIRRVLTFAAIIGVIYLLYRLWASRKPGRRDQQAFKRAAKQSKKRYGNPVSASKIKKTGKQPAKKAVPLKKKSSAARIDGPKLTVIEGKKGKKKKRMSL</sequence>
<feature type="compositionally biased region" description="Basic residues" evidence="1">
    <location>
        <begin position="66"/>
        <end position="75"/>
    </location>
</feature>
<name>A0A2S5GEG0_9BACL</name>
<dbReference type="Proteomes" id="UP000239047">
    <property type="component" value="Unassembled WGS sequence"/>
</dbReference>
<dbReference type="EMBL" id="PREZ01000002">
    <property type="protein sequence ID" value="PPA71386.1"/>
    <property type="molecule type" value="Genomic_DNA"/>
</dbReference>
<organism evidence="3 4">
    <name type="scientific">Jeotgalibacillus proteolyticus</name>
    <dbReference type="NCBI Taxonomy" id="2082395"/>
    <lineage>
        <taxon>Bacteria</taxon>
        <taxon>Bacillati</taxon>
        <taxon>Bacillota</taxon>
        <taxon>Bacilli</taxon>
        <taxon>Bacillales</taxon>
        <taxon>Caryophanaceae</taxon>
        <taxon>Jeotgalibacillus</taxon>
    </lineage>
</organism>
<dbReference type="RefSeq" id="WP_104056877.1">
    <property type="nucleotide sequence ID" value="NZ_PREZ01000002.1"/>
</dbReference>
<protein>
    <submittedName>
        <fullName evidence="3">Uncharacterized protein</fullName>
    </submittedName>
</protein>
<comment type="caution">
    <text evidence="3">The sequence shown here is derived from an EMBL/GenBank/DDBJ whole genome shotgun (WGS) entry which is preliminary data.</text>
</comment>
<keyword evidence="2" id="KW-1133">Transmembrane helix</keyword>
<evidence type="ECO:0000313" key="4">
    <source>
        <dbReference type="Proteomes" id="UP000239047"/>
    </source>
</evidence>
<feature type="transmembrane region" description="Helical" evidence="2">
    <location>
        <begin position="30"/>
        <end position="51"/>
    </location>
</feature>
<keyword evidence="2" id="KW-0472">Membrane</keyword>
<feature type="compositionally biased region" description="Basic residues" evidence="1">
    <location>
        <begin position="83"/>
        <end position="103"/>
    </location>
</feature>
<keyword evidence="2" id="KW-0812">Transmembrane</keyword>
<feature type="compositionally biased region" description="Basic residues" evidence="1">
    <location>
        <begin position="119"/>
        <end position="128"/>
    </location>
</feature>
<gene>
    <name evidence="3" type="ORF">C4B60_04800</name>
</gene>